<organism evidence="3 4">
    <name type="scientific">Novosphingobium aerophilum</name>
    <dbReference type="NCBI Taxonomy" id="2839843"/>
    <lineage>
        <taxon>Bacteria</taxon>
        <taxon>Pseudomonadati</taxon>
        <taxon>Pseudomonadota</taxon>
        <taxon>Alphaproteobacteria</taxon>
        <taxon>Sphingomonadales</taxon>
        <taxon>Sphingomonadaceae</taxon>
        <taxon>Novosphingobium</taxon>
    </lineage>
</organism>
<dbReference type="EMBL" id="JACLAU010000028">
    <property type="protein sequence ID" value="MBC2652858.1"/>
    <property type="molecule type" value="Genomic_DNA"/>
</dbReference>
<keyword evidence="2" id="KW-1133">Transmembrane helix</keyword>
<gene>
    <name evidence="3" type="ORF">H7F49_14265</name>
</gene>
<evidence type="ECO:0000313" key="4">
    <source>
        <dbReference type="Proteomes" id="UP000520156"/>
    </source>
</evidence>
<keyword evidence="4" id="KW-1185">Reference proteome</keyword>
<feature type="transmembrane region" description="Helical" evidence="2">
    <location>
        <begin position="52"/>
        <end position="75"/>
    </location>
</feature>
<comment type="caution">
    <text evidence="3">The sequence shown here is derived from an EMBL/GenBank/DDBJ whole genome shotgun (WGS) entry which is preliminary data.</text>
</comment>
<dbReference type="Proteomes" id="UP000520156">
    <property type="component" value="Unassembled WGS sequence"/>
</dbReference>
<sequence>MTRHGQASDERVASPGEWRHPSGPGFREPGSADSTAGAAGPLEPRWSARRSLIVVVALSLLLWSLILGATGVLPIRF</sequence>
<dbReference type="RefSeq" id="WP_185684248.1">
    <property type="nucleotide sequence ID" value="NZ_JACLAU010000028.1"/>
</dbReference>
<keyword evidence="2" id="KW-0812">Transmembrane</keyword>
<feature type="compositionally biased region" description="Basic and acidic residues" evidence="1">
    <location>
        <begin position="1"/>
        <end position="20"/>
    </location>
</feature>
<feature type="region of interest" description="Disordered" evidence="1">
    <location>
        <begin position="1"/>
        <end position="40"/>
    </location>
</feature>
<dbReference type="AlphaFoldDB" id="A0A7X1F9H3"/>
<evidence type="ECO:0000256" key="2">
    <source>
        <dbReference type="SAM" id="Phobius"/>
    </source>
</evidence>
<evidence type="ECO:0000313" key="3">
    <source>
        <dbReference type="EMBL" id="MBC2652858.1"/>
    </source>
</evidence>
<accession>A0A7X1F9H3</accession>
<evidence type="ECO:0000256" key="1">
    <source>
        <dbReference type="SAM" id="MobiDB-lite"/>
    </source>
</evidence>
<reference evidence="3 4" key="1">
    <citation type="submission" date="2020-08" db="EMBL/GenBank/DDBJ databases">
        <title>The genome sequence of Novosphingobium flavum 4Y4.</title>
        <authorList>
            <person name="Liu Y."/>
        </authorList>
    </citation>
    <scope>NUCLEOTIDE SEQUENCE [LARGE SCALE GENOMIC DNA]</scope>
    <source>
        <strain evidence="3 4">4Y4</strain>
    </source>
</reference>
<keyword evidence="2" id="KW-0472">Membrane</keyword>
<name>A0A7X1F9H3_9SPHN</name>
<protein>
    <submittedName>
        <fullName evidence="3">Uncharacterized protein</fullName>
    </submittedName>
</protein>
<proteinExistence type="predicted"/>